<sequence length="86" mass="9349">MELPEQQPDDAGFSRRWADLEARRRQIRALRRRLEYGPGGRRIGRIRARQRGAVALGGSGPGGRVAPPSPAAPPVRVVRGAAKPCD</sequence>
<dbReference type="Proteomes" id="UP000006038">
    <property type="component" value="Chromosome 11"/>
</dbReference>
<proteinExistence type="predicted"/>
<evidence type="ECO:0000313" key="3">
    <source>
        <dbReference type="Proteomes" id="UP000006038"/>
    </source>
</evidence>
<protein>
    <submittedName>
        <fullName evidence="2">Uncharacterized protein</fullName>
    </submittedName>
</protein>
<evidence type="ECO:0000256" key="1">
    <source>
        <dbReference type="SAM" id="MobiDB-lite"/>
    </source>
</evidence>
<dbReference type="HOGENOM" id="CLU_2501520_0_0_1"/>
<dbReference type="AlphaFoldDB" id="J3N8K0"/>
<evidence type="ECO:0000313" key="2">
    <source>
        <dbReference type="EnsemblPlants" id="OB11G21360.1"/>
    </source>
</evidence>
<feature type="compositionally biased region" description="Low complexity" evidence="1">
    <location>
        <begin position="74"/>
        <end position="86"/>
    </location>
</feature>
<reference evidence="2" key="1">
    <citation type="journal article" date="2013" name="Nat. Commun.">
        <title>Whole-genome sequencing of Oryza brachyantha reveals mechanisms underlying Oryza genome evolution.</title>
        <authorList>
            <person name="Chen J."/>
            <person name="Huang Q."/>
            <person name="Gao D."/>
            <person name="Wang J."/>
            <person name="Lang Y."/>
            <person name="Liu T."/>
            <person name="Li B."/>
            <person name="Bai Z."/>
            <person name="Luis Goicoechea J."/>
            <person name="Liang C."/>
            <person name="Chen C."/>
            <person name="Zhang W."/>
            <person name="Sun S."/>
            <person name="Liao Y."/>
            <person name="Zhang X."/>
            <person name="Yang L."/>
            <person name="Song C."/>
            <person name="Wang M."/>
            <person name="Shi J."/>
            <person name="Liu G."/>
            <person name="Liu J."/>
            <person name="Zhou H."/>
            <person name="Zhou W."/>
            <person name="Yu Q."/>
            <person name="An N."/>
            <person name="Chen Y."/>
            <person name="Cai Q."/>
            <person name="Wang B."/>
            <person name="Liu B."/>
            <person name="Min J."/>
            <person name="Huang Y."/>
            <person name="Wu H."/>
            <person name="Li Z."/>
            <person name="Zhang Y."/>
            <person name="Yin Y."/>
            <person name="Song W."/>
            <person name="Jiang J."/>
            <person name="Jackson S.A."/>
            <person name="Wing R.A."/>
            <person name="Wang J."/>
            <person name="Chen M."/>
        </authorList>
    </citation>
    <scope>NUCLEOTIDE SEQUENCE [LARGE SCALE GENOMIC DNA]</scope>
    <source>
        <strain evidence="2">cv. IRGC 101232</strain>
    </source>
</reference>
<organism evidence="2">
    <name type="scientific">Oryza brachyantha</name>
    <name type="common">malo sina</name>
    <dbReference type="NCBI Taxonomy" id="4533"/>
    <lineage>
        <taxon>Eukaryota</taxon>
        <taxon>Viridiplantae</taxon>
        <taxon>Streptophyta</taxon>
        <taxon>Embryophyta</taxon>
        <taxon>Tracheophyta</taxon>
        <taxon>Spermatophyta</taxon>
        <taxon>Magnoliopsida</taxon>
        <taxon>Liliopsida</taxon>
        <taxon>Poales</taxon>
        <taxon>Poaceae</taxon>
        <taxon>BOP clade</taxon>
        <taxon>Oryzoideae</taxon>
        <taxon>Oryzeae</taxon>
        <taxon>Oryzinae</taxon>
        <taxon>Oryza</taxon>
    </lineage>
</organism>
<dbReference type="EnsemblPlants" id="OB11G21360.1">
    <property type="protein sequence ID" value="OB11G21360.1"/>
    <property type="gene ID" value="OB11G21360"/>
</dbReference>
<name>J3N8K0_ORYBR</name>
<reference evidence="2" key="2">
    <citation type="submission" date="2013-04" db="UniProtKB">
        <authorList>
            <consortium name="EnsemblPlants"/>
        </authorList>
    </citation>
    <scope>IDENTIFICATION</scope>
</reference>
<keyword evidence="3" id="KW-1185">Reference proteome</keyword>
<accession>J3N8K0</accession>
<dbReference type="Gramene" id="OB11G21360.1">
    <property type="protein sequence ID" value="OB11G21360.1"/>
    <property type="gene ID" value="OB11G21360"/>
</dbReference>
<feature type="region of interest" description="Disordered" evidence="1">
    <location>
        <begin position="54"/>
        <end position="86"/>
    </location>
</feature>